<dbReference type="InterPro" id="IPR012777">
    <property type="entry name" value="LTA4H"/>
</dbReference>
<evidence type="ECO:0000256" key="1">
    <source>
        <dbReference type="ARBA" id="ARBA00004496"/>
    </source>
</evidence>
<dbReference type="InterPro" id="IPR042097">
    <property type="entry name" value="Aminopeptidase_N-like_N_sf"/>
</dbReference>
<dbReference type="PRINTS" id="PR00756">
    <property type="entry name" value="ALADIPTASE"/>
</dbReference>
<feature type="binding site" evidence="11">
    <location>
        <position position="315"/>
    </location>
    <ligand>
        <name>Zn(2+)</name>
        <dbReference type="ChEBI" id="CHEBI:29105"/>
        <note>catalytic</note>
    </ligand>
</feature>
<dbReference type="EMBL" id="CAJVPP010000531">
    <property type="protein sequence ID" value="CAG8490803.1"/>
    <property type="molecule type" value="Genomic_DNA"/>
</dbReference>
<feature type="active site" description="Proton acceptor" evidence="9">
    <location>
        <position position="293"/>
    </location>
</feature>
<evidence type="ECO:0000256" key="12">
    <source>
        <dbReference type="RuleBase" id="RU361141"/>
    </source>
</evidence>
<dbReference type="GO" id="GO:0008270">
    <property type="term" value="F:zinc ion binding"/>
    <property type="evidence" value="ECO:0007669"/>
    <property type="project" value="InterPro"/>
</dbReference>
<dbReference type="SUPFAM" id="SSF48371">
    <property type="entry name" value="ARM repeat"/>
    <property type="match status" value="1"/>
</dbReference>
<name>A0A9N8WJ28_FUNMO</name>
<dbReference type="Gene3D" id="3.30.2010.30">
    <property type="match status" value="1"/>
</dbReference>
<keyword evidence="4 12" id="KW-0645">Protease</keyword>
<organism evidence="14 15">
    <name type="scientific">Funneliformis mosseae</name>
    <name type="common">Endomycorrhizal fungus</name>
    <name type="synonym">Glomus mosseae</name>
    <dbReference type="NCBI Taxonomy" id="27381"/>
    <lineage>
        <taxon>Eukaryota</taxon>
        <taxon>Fungi</taxon>
        <taxon>Fungi incertae sedis</taxon>
        <taxon>Mucoromycota</taxon>
        <taxon>Glomeromycotina</taxon>
        <taxon>Glomeromycetes</taxon>
        <taxon>Glomerales</taxon>
        <taxon>Glomeraceae</taxon>
        <taxon>Funneliformis</taxon>
    </lineage>
</organism>
<dbReference type="GO" id="GO:0005829">
    <property type="term" value="C:cytosol"/>
    <property type="evidence" value="ECO:0007669"/>
    <property type="project" value="TreeGrafter"/>
</dbReference>
<sequence length="616" mass="70264">MVYDPSTLSNIDEIQTTHIELNLKVNFDSKTLDGTATLSLISIADNVSKVVLDTRNLNVRSVSQAKTPLKFHFSDETACFGKGLHIELDKPLIASTEFKLEIAYNTTEQSTAVQWLEPSQTVGKKHPYLFTQCQAIHARSLLPCQDTPSIKLTYSANIQVHHPLKALMSAIGVGEEDMDDNKFKLYKFIQKVKIPSYLIALAVGNLKGKEIGPRSTVWTEPEVLEDAAWEFSDTEKFITTGEELLTPYKWGKYDLLVLPASFPYGGMENPCLTFVTPTLLAGDKSLVDVVAHEAAHSWMGNLVTTSNWEHFWLNEGWTVFIERKILGRVHDEQFSDFSAIIAWGLLKDDIDLFGKDNPLTALQPVLKGIDPDDCFSCVPYEKGFNLLYYIQKVVGGPKFFEPYMKAYVEEFGGKAITTDDWKNFLYLYMEKNYGTEKKAALDQIDWNVWLHSPGMPPIINEFDQTFAKACNELSKRWDLARNNENFEEFSPKDIENFITNQKVVFLDRMFECSPLPHSAIIAMDKIYDLTSVRNSEVRFRWQKLCLSTEYEPIFPHVVKFVTEQGRMKYVRPLYRMLNGTKNGSDLAKKTFIENRSFYHPIAATMIAKDILNETAK</sequence>
<dbReference type="Pfam" id="PF17900">
    <property type="entry name" value="Peptidase_M1_N"/>
    <property type="match status" value="1"/>
</dbReference>
<feature type="binding site" evidence="11">
    <location>
        <position position="292"/>
    </location>
    <ligand>
        <name>Zn(2+)</name>
        <dbReference type="ChEBI" id="CHEBI:29105"/>
        <note>catalytic</note>
    </ligand>
</feature>
<evidence type="ECO:0000256" key="9">
    <source>
        <dbReference type="PIRSR" id="PIRSR612777-1"/>
    </source>
</evidence>
<dbReference type="InterPro" id="IPR015211">
    <property type="entry name" value="Peptidase_M1_C"/>
</dbReference>
<dbReference type="Pfam" id="PF01433">
    <property type="entry name" value="Peptidase_M1"/>
    <property type="match status" value="1"/>
</dbReference>
<dbReference type="Gene3D" id="1.25.40.320">
    <property type="entry name" value="Peptidase M1, leukotriene A4 hydrolase/aminopeptidase C-terminal domain"/>
    <property type="match status" value="1"/>
</dbReference>
<dbReference type="InterPro" id="IPR049980">
    <property type="entry name" value="LTA4H_cat"/>
</dbReference>
<comment type="cofactor">
    <cofactor evidence="11 12">
        <name>Zn(2+)</name>
        <dbReference type="ChEBI" id="CHEBI:29105"/>
    </cofactor>
    <text evidence="11 12">Binds 1 zinc ion per subunit.</text>
</comment>
<feature type="binding site" evidence="10">
    <location>
        <begin position="566"/>
        <end position="568"/>
    </location>
    <ligand>
        <name>a peptide</name>
        <dbReference type="ChEBI" id="CHEBI:60466"/>
    </ligand>
</feature>
<proteinExistence type="inferred from homology"/>
<evidence type="ECO:0000256" key="3">
    <source>
        <dbReference type="ARBA" id="ARBA00022490"/>
    </source>
</evidence>
<dbReference type="FunFam" id="1.10.390.10:FF:000003">
    <property type="entry name" value="Leukotriene A(4) hydrolase"/>
    <property type="match status" value="1"/>
</dbReference>
<feature type="binding site" evidence="11">
    <location>
        <position position="296"/>
    </location>
    <ligand>
        <name>Zn(2+)</name>
        <dbReference type="ChEBI" id="CHEBI:29105"/>
        <note>catalytic</note>
    </ligand>
</feature>
<dbReference type="InterPro" id="IPR014782">
    <property type="entry name" value="Peptidase_M1_dom"/>
</dbReference>
<evidence type="ECO:0000256" key="11">
    <source>
        <dbReference type="PIRSR" id="PIRSR612777-3"/>
    </source>
</evidence>
<feature type="binding site" evidence="10">
    <location>
        <begin position="263"/>
        <end position="268"/>
    </location>
    <ligand>
        <name>a peptide</name>
        <dbReference type="ChEBI" id="CHEBI:60466"/>
    </ligand>
</feature>
<feature type="domain" description="Peptidase M1 leukotriene A4 hydrolase/aminopeptidase C-terminal" evidence="13">
    <location>
        <begin position="465"/>
        <end position="610"/>
    </location>
</feature>
<dbReference type="Pfam" id="PF09127">
    <property type="entry name" value="Leuk-A4-hydro_C"/>
    <property type="match status" value="1"/>
</dbReference>
<comment type="caution">
    <text evidence="14">The sequence shown here is derived from an EMBL/GenBank/DDBJ whole genome shotgun (WGS) entry which is preliminary data.</text>
</comment>
<dbReference type="InterPro" id="IPR001930">
    <property type="entry name" value="Peptidase_M1"/>
</dbReference>
<dbReference type="CDD" id="cd09599">
    <property type="entry name" value="M1_LTA4H"/>
    <property type="match status" value="1"/>
</dbReference>
<keyword evidence="7 11" id="KW-0862">Zinc</keyword>
<dbReference type="AlphaFoldDB" id="A0A9N8WJ28"/>
<comment type="similarity">
    <text evidence="2 12">Belongs to the peptidase M1 family.</text>
</comment>
<evidence type="ECO:0000313" key="15">
    <source>
        <dbReference type="Proteomes" id="UP000789375"/>
    </source>
</evidence>
<dbReference type="PANTHER" id="PTHR45726:SF3">
    <property type="entry name" value="LEUKOTRIENE A-4 HYDROLASE"/>
    <property type="match status" value="1"/>
</dbReference>
<reference evidence="14" key="1">
    <citation type="submission" date="2021-06" db="EMBL/GenBank/DDBJ databases">
        <authorList>
            <person name="Kallberg Y."/>
            <person name="Tangrot J."/>
            <person name="Rosling A."/>
        </authorList>
    </citation>
    <scope>NUCLEOTIDE SEQUENCE</scope>
    <source>
        <strain evidence="14">87-6 pot B 2015</strain>
    </source>
</reference>
<dbReference type="Proteomes" id="UP000789375">
    <property type="component" value="Unassembled WGS sequence"/>
</dbReference>
<keyword evidence="6 12" id="KW-0378">Hydrolase</keyword>
<dbReference type="NCBIfam" id="TIGR02411">
    <property type="entry name" value="leuko_A4_hydro"/>
    <property type="match status" value="1"/>
</dbReference>
<evidence type="ECO:0000256" key="4">
    <source>
        <dbReference type="ARBA" id="ARBA00022670"/>
    </source>
</evidence>
<dbReference type="FunFam" id="1.25.40.320:FF:000001">
    <property type="entry name" value="Leukotriene A(4) hydrolase"/>
    <property type="match status" value="1"/>
</dbReference>
<dbReference type="GO" id="GO:0004301">
    <property type="term" value="F:epoxide hydrolase activity"/>
    <property type="evidence" value="ECO:0007669"/>
    <property type="project" value="UniProtKB-EC"/>
</dbReference>
<dbReference type="InterPro" id="IPR027268">
    <property type="entry name" value="Peptidase_M4/M1_CTD_sf"/>
</dbReference>
<keyword evidence="8 12" id="KW-0482">Metalloprotease</keyword>
<dbReference type="FunFam" id="3.30.2010.30:FF:000001">
    <property type="entry name" value="Leukotriene A(4) hydrolase"/>
    <property type="match status" value="1"/>
</dbReference>
<dbReference type="SMART" id="SM01263">
    <property type="entry name" value="Leuk-A4-hydro_C"/>
    <property type="match status" value="1"/>
</dbReference>
<dbReference type="InterPro" id="IPR034015">
    <property type="entry name" value="M1_LTA4H"/>
</dbReference>
<evidence type="ECO:0000256" key="8">
    <source>
        <dbReference type="ARBA" id="ARBA00023049"/>
    </source>
</evidence>
<comment type="subcellular location">
    <subcellularLocation>
        <location evidence="1 12">Cytoplasm</location>
    </subcellularLocation>
</comment>
<keyword evidence="5 11" id="KW-0479">Metal-binding</keyword>
<dbReference type="InterPro" id="IPR038502">
    <property type="entry name" value="M1_LTA-4_hydro/amino_C_sf"/>
</dbReference>
<keyword evidence="3 12" id="KW-0963">Cytoplasm</keyword>
<dbReference type="EC" id="3.4.11.-" evidence="12"/>
<dbReference type="PANTHER" id="PTHR45726">
    <property type="entry name" value="LEUKOTRIENE A-4 HYDROLASE"/>
    <property type="match status" value="1"/>
</dbReference>
<evidence type="ECO:0000259" key="13">
    <source>
        <dbReference type="SMART" id="SM01263"/>
    </source>
</evidence>
<evidence type="ECO:0000256" key="6">
    <source>
        <dbReference type="ARBA" id="ARBA00022801"/>
    </source>
</evidence>
<keyword evidence="15" id="KW-1185">Reference proteome</keyword>
<evidence type="ECO:0000313" key="14">
    <source>
        <dbReference type="EMBL" id="CAG8490803.1"/>
    </source>
</evidence>
<dbReference type="SUPFAM" id="SSF63737">
    <property type="entry name" value="Leukotriene A4 hydrolase N-terminal domain"/>
    <property type="match status" value="1"/>
</dbReference>
<evidence type="ECO:0000256" key="10">
    <source>
        <dbReference type="PIRSR" id="PIRSR612777-2"/>
    </source>
</evidence>
<dbReference type="EC" id="3.3.2.10" evidence="12"/>
<evidence type="ECO:0000256" key="2">
    <source>
        <dbReference type="ARBA" id="ARBA00010136"/>
    </source>
</evidence>
<feature type="active site" description="Proton donor" evidence="9">
    <location>
        <position position="380"/>
    </location>
</feature>
<evidence type="ECO:0000256" key="5">
    <source>
        <dbReference type="ARBA" id="ARBA00022723"/>
    </source>
</evidence>
<gene>
    <name evidence="14" type="ORF">FMOSSE_LOCUS3521</name>
</gene>
<dbReference type="InterPro" id="IPR016024">
    <property type="entry name" value="ARM-type_fold"/>
</dbReference>
<dbReference type="Gene3D" id="1.10.390.10">
    <property type="entry name" value="Neutral Protease Domain 2"/>
    <property type="match status" value="1"/>
</dbReference>
<feature type="binding site" evidence="10">
    <location>
        <begin position="132"/>
        <end position="134"/>
    </location>
    <ligand>
        <name>a peptide</name>
        <dbReference type="ChEBI" id="CHEBI:60466"/>
    </ligand>
</feature>
<dbReference type="GO" id="GO:0006508">
    <property type="term" value="P:proteolysis"/>
    <property type="evidence" value="ECO:0007669"/>
    <property type="project" value="UniProtKB-KW"/>
</dbReference>
<dbReference type="Gene3D" id="2.60.40.1730">
    <property type="entry name" value="tricorn interacting facor f3 domain"/>
    <property type="match status" value="1"/>
</dbReference>
<dbReference type="GO" id="GO:0070006">
    <property type="term" value="F:metalloaminopeptidase activity"/>
    <property type="evidence" value="ECO:0007669"/>
    <property type="project" value="UniProtKB-ARBA"/>
</dbReference>
<evidence type="ECO:0000256" key="7">
    <source>
        <dbReference type="ARBA" id="ARBA00022833"/>
    </source>
</evidence>
<accession>A0A9N8WJ28</accession>
<protein>
    <recommendedName>
        <fullName evidence="12">Leukotriene A(4) hydrolase</fullName>
        <shortName evidence="12">LTA-4 hydrolase</shortName>
        <ecNumber evidence="12">3.3.2.10</ecNumber>
        <ecNumber evidence="12">3.4.11.-</ecNumber>
    </recommendedName>
</protein>
<dbReference type="SUPFAM" id="SSF55486">
    <property type="entry name" value="Metalloproteases ('zincins'), catalytic domain"/>
    <property type="match status" value="1"/>
</dbReference>
<dbReference type="InterPro" id="IPR045357">
    <property type="entry name" value="Aminopeptidase_N-like_N"/>
</dbReference>
<comment type="catalytic activity">
    <reaction evidence="12">
        <text>an epoxide + H2O = an ethanediol</text>
        <dbReference type="Rhea" id="RHEA:19037"/>
        <dbReference type="ChEBI" id="CHEBI:15377"/>
        <dbReference type="ChEBI" id="CHEBI:32955"/>
        <dbReference type="ChEBI" id="CHEBI:140594"/>
        <dbReference type="EC" id="3.3.2.10"/>
    </reaction>
</comment>
<dbReference type="FunFam" id="2.60.40.1730:FF:000004">
    <property type="entry name" value="Leukotriene A(4) hydrolase"/>
    <property type="match status" value="1"/>
</dbReference>